<keyword evidence="2" id="KW-0472">Membrane</keyword>
<evidence type="ECO:0000313" key="4">
    <source>
        <dbReference type="EMBL" id="ULT82062.1"/>
    </source>
</evidence>
<name>A0AAE9CUW6_CAEBR</name>
<reference evidence="4 5" key="1">
    <citation type="submission" date="2022-05" db="EMBL/GenBank/DDBJ databases">
        <title>Chromosome-level reference genomes for two strains of Caenorhabditis briggsae: an improved platform for comparative genomics.</title>
        <authorList>
            <person name="Stevens L."/>
            <person name="Andersen E.C."/>
        </authorList>
    </citation>
    <scope>NUCLEOTIDE SEQUENCE [LARGE SCALE GENOMIC DNA]</scope>
    <source>
        <strain evidence="4">QX1410_ONT</strain>
        <tissue evidence="4">Whole-organism</tissue>
    </source>
</reference>
<feature type="compositionally biased region" description="Acidic residues" evidence="1">
    <location>
        <begin position="202"/>
        <end position="214"/>
    </location>
</feature>
<evidence type="ECO:0000256" key="3">
    <source>
        <dbReference type="SAM" id="SignalP"/>
    </source>
</evidence>
<dbReference type="AlphaFoldDB" id="A0AAE9CUW6"/>
<dbReference type="Proteomes" id="UP000827892">
    <property type="component" value="Chromosome X"/>
</dbReference>
<keyword evidence="3" id="KW-0732">Signal</keyword>
<keyword evidence="2" id="KW-1133">Transmembrane helix</keyword>
<accession>A0AAE9CUW6</accession>
<proteinExistence type="predicted"/>
<gene>
    <name evidence="4" type="ORF">L3Y34_011784</name>
</gene>
<protein>
    <submittedName>
        <fullName evidence="4">Uncharacterized protein</fullName>
    </submittedName>
</protein>
<feature type="region of interest" description="Disordered" evidence="1">
    <location>
        <begin position="186"/>
        <end position="214"/>
    </location>
</feature>
<feature type="signal peptide" evidence="3">
    <location>
        <begin position="1"/>
        <end position="18"/>
    </location>
</feature>
<sequence>MNKRFLIILLCVLSVSSAHLIKIGKPEEKNAIDNILQPPGLIIISKSLGESFWSCTLPLASIHTFRKGSKIKLSTMPEFKKLVLALSVLLVIFSLIDVCCGAPPDRLDYDANPPAFNELLNLRPPNDLNSWKRTTTPFAMPTSGTERTVMHYVVLIGSGSIILLGIVILYFIRQAMAFHYQKARRQSRQDSLGVRSGKESMENEEEESEDMVEE</sequence>
<feature type="transmembrane region" description="Helical" evidence="2">
    <location>
        <begin position="82"/>
        <end position="104"/>
    </location>
</feature>
<evidence type="ECO:0000256" key="2">
    <source>
        <dbReference type="SAM" id="Phobius"/>
    </source>
</evidence>
<dbReference type="EMBL" id="CP090896">
    <property type="protein sequence ID" value="ULT82062.1"/>
    <property type="molecule type" value="Genomic_DNA"/>
</dbReference>
<feature type="transmembrane region" description="Helical" evidence="2">
    <location>
        <begin position="149"/>
        <end position="172"/>
    </location>
</feature>
<organism evidence="4 5">
    <name type="scientific">Caenorhabditis briggsae</name>
    <dbReference type="NCBI Taxonomy" id="6238"/>
    <lineage>
        <taxon>Eukaryota</taxon>
        <taxon>Metazoa</taxon>
        <taxon>Ecdysozoa</taxon>
        <taxon>Nematoda</taxon>
        <taxon>Chromadorea</taxon>
        <taxon>Rhabditida</taxon>
        <taxon>Rhabditina</taxon>
        <taxon>Rhabditomorpha</taxon>
        <taxon>Rhabditoidea</taxon>
        <taxon>Rhabditidae</taxon>
        <taxon>Peloderinae</taxon>
        <taxon>Caenorhabditis</taxon>
    </lineage>
</organism>
<evidence type="ECO:0000313" key="5">
    <source>
        <dbReference type="Proteomes" id="UP000827892"/>
    </source>
</evidence>
<keyword evidence="2" id="KW-0812">Transmembrane</keyword>
<evidence type="ECO:0000256" key="1">
    <source>
        <dbReference type="SAM" id="MobiDB-lite"/>
    </source>
</evidence>
<feature type="chain" id="PRO_5041916722" evidence="3">
    <location>
        <begin position="19"/>
        <end position="214"/>
    </location>
</feature>